<evidence type="ECO:0000256" key="1">
    <source>
        <dbReference type="SAM" id="MobiDB-lite"/>
    </source>
</evidence>
<feature type="region of interest" description="Disordered" evidence="1">
    <location>
        <begin position="829"/>
        <end position="888"/>
    </location>
</feature>
<name>R0L2T7_ANAPL</name>
<evidence type="ECO:0000313" key="3">
    <source>
        <dbReference type="Proteomes" id="UP000296049"/>
    </source>
</evidence>
<organism evidence="2 3">
    <name type="scientific">Anas platyrhynchos</name>
    <name type="common">Mallard</name>
    <name type="synonym">Anas boschas</name>
    <dbReference type="NCBI Taxonomy" id="8839"/>
    <lineage>
        <taxon>Eukaryota</taxon>
        <taxon>Metazoa</taxon>
        <taxon>Chordata</taxon>
        <taxon>Craniata</taxon>
        <taxon>Vertebrata</taxon>
        <taxon>Euteleostomi</taxon>
        <taxon>Archelosauria</taxon>
        <taxon>Archosauria</taxon>
        <taxon>Dinosauria</taxon>
        <taxon>Saurischia</taxon>
        <taxon>Theropoda</taxon>
        <taxon>Coelurosauria</taxon>
        <taxon>Aves</taxon>
        <taxon>Neognathae</taxon>
        <taxon>Galloanserae</taxon>
        <taxon>Anseriformes</taxon>
        <taxon>Anatidae</taxon>
        <taxon>Anatinae</taxon>
        <taxon>Anas</taxon>
    </lineage>
</organism>
<reference evidence="3" key="1">
    <citation type="journal article" date="2013" name="Nat. Genet.">
        <title>The duck genome and transcriptome provide insight into an avian influenza virus reservoir species.</title>
        <authorList>
            <person name="Huang Y."/>
            <person name="Li Y."/>
            <person name="Burt D.W."/>
            <person name="Chen H."/>
            <person name="Zhang Y."/>
            <person name="Qian W."/>
            <person name="Kim H."/>
            <person name="Gan S."/>
            <person name="Zhao Y."/>
            <person name="Li J."/>
            <person name="Yi K."/>
            <person name="Feng H."/>
            <person name="Zhu P."/>
            <person name="Li B."/>
            <person name="Liu Q."/>
            <person name="Fairley S."/>
            <person name="Magor K.E."/>
            <person name="Du Z."/>
            <person name="Hu X."/>
            <person name="Goodman L."/>
            <person name="Tafer H."/>
            <person name="Vignal A."/>
            <person name="Lee T."/>
            <person name="Kim K.W."/>
            <person name="Sheng Z."/>
            <person name="An Y."/>
            <person name="Searle S."/>
            <person name="Herrero J."/>
            <person name="Groenen M.A."/>
            <person name="Crooijmans R.P."/>
            <person name="Faraut T."/>
            <person name="Cai Q."/>
            <person name="Webster R.G."/>
            <person name="Aldridge J.R."/>
            <person name="Warren W.C."/>
            <person name="Bartschat S."/>
            <person name="Kehr S."/>
            <person name="Marz M."/>
            <person name="Stadler P.F."/>
            <person name="Smith J."/>
            <person name="Kraus R.H."/>
            <person name="Zhao Y."/>
            <person name="Ren L."/>
            <person name="Fei J."/>
            <person name="Morisson M."/>
            <person name="Kaiser P."/>
            <person name="Griffin D.K."/>
            <person name="Rao M."/>
            <person name="Pitel F."/>
            <person name="Wang J."/>
            <person name="Li N."/>
        </authorList>
    </citation>
    <scope>NUCLEOTIDE SEQUENCE [LARGE SCALE GENOMIC DNA]</scope>
</reference>
<feature type="region of interest" description="Disordered" evidence="1">
    <location>
        <begin position="154"/>
        <end position="180"/>
    </location>
</feature>
<feature type="compositionally biased region" description="Polar residues" evidence="1">
    <location>
        <begin position="858"/>
        <end position="888"/>
    </location>
</feature>
<protein>
    <submittedName>
        <fullName evidence="2">Uncharacterized protein</fullName>
    </submittedName>
</protein>
<keyword evidence="3" id="KW-1185">Reference proteome</keyword>
<proteinExistence type="predicted"/>
<sequence length="888" mass="99610">MDKCTDKVLIAHRGFMLQFPASIPQELCQLQYSKNSKCGITKQDRRRAYYLNAARQRRAHHSRRADGARSRCAREQPDSAQRAAAKHAEGGEGVLHGNHILFAVKQLIRLRHGTKKQTGCTCCDSPASNCTATERGNGDRVTARQATLHKALQTLQQRERKESTCGSGRTSHTWHQDNASAQTKKFRHREERQQKQHAKCAWGGELHSFCCPQKQHEKGRRNYNQCFSYNHKHLKSTQTPVQLHKEAVPITDAYRFYFMGLFHPFFPYTAASHNSYIKDKTQFPNSLAATEFRIIYLCSCEDYNILTNPLQTLRAFEQSRKTAQSAAEALKKRRAAESEVLEGGSTVRHLLVSSSELFSQTSHPRQPGHTGKISSGTVFTHQNLKAPFGCYVETGKIMTSCTTQLIFLLLRALSISATQIPQVSRPVNEEHTASDHLREACFKQLAHVTLELCNSNAVAPPANTLVMNWETRFGLSVCPYRSHHLPNMSQKRSVLQQEALLFDVSSAQNLLQQHLLSLVLLTQYRCTERKYNRINGKKFVQDADRVLSSVLQCRVKAEKHKYKIELLTTEEAEKARAAATADIRSGELLEQAAGARSPSFSSSSQRYFMQHYSKSYHMYETAFWEGSGQERAVRVCTAVSPPWYIHHVLFCPSETIPGHQRDQTARENFGSVYVNFHFPSRVRWACGQSKGVREEVLLSAPVPTRKHSPHSLSPHHSNSTATLLIPCHQCPITAIIRPPPAGSVCCSTSSAAKHPRNQIQACVGEQLTPAVCTSTVYPIRDWTENHVHSSTAVPLLVLFLENHVSAFSFGKTQTLPRCVALDVQLRQPDDLGGLRPPTPPRTSASSNMRIQFPGRKAVTSTGKKQTNPQTHSHAGSHNQPGHFQPIQC</sequence>
<dbReference type="AlphaFoldDB" id="R0L2T7"/>
<feature type="compositionally biased region" description="Basic and acidic residues" evidence="1">
    <location>
        <begin position="64"/>
        <end position="77"/>
    </location>
</feature>
<evidence type="ECO:0000313" key="2">
    <source>
        <dbReference type="EMBL" id="EOA99858.1"/>
    </source>
</evidence>
<accession>R0L2T7</accession>
<dbReference type="Proteomes" id="UP000296049">
    <property type="component" value="Unassembled WGS sequence"/>
</dbReference>
<feature type="compositionally biased region" description="Polar residues" evidence="1">
    <location>
        <begin position="164"/>
        <end position="180"/>
    </location>
</feature>
<gene>
    <name evidence="2" type="ORF">Anapl_02855</name>
</gene>
<feature type="region of interest" description="Disordered" evidence="1">
    <location>
        <begin position="55"/>
        <end position="91"/>
    </location>
</feature>
<dbReference type="EMBL" id="KB743260">
    <property type="protein sequence ID" value="EOA99858.1"/>
    <property type="molecule type" value="Genomic_DNA"/>
</dbReference>